<evidence type="ECO:0000313" key="2">
    <source>
        <dbReference type="EMBL" id="GAA3127257.1"/>
    </source>
</evidence>
<evidence type="ECO:0000313" key="3">
    <source>
        <dbReference type="Proteomes" id="UP001500893"/>
    </source>
</evidence>
<proteinExistence type="predicted"/>
<keyword evidence="3" id="KW-1185">Reference proteome</keyword>
<dbReference type="EMBL" id="BAAAVM010000013">
    <property type="protein sequence ID" value="GAA3127257.1"/>
    <property type="molecule type" value="Genomic_DNA"/>
</dbReference>
<feature type="compositionally biased region" description="Basic residues" evidence="1">
    <location>
        <begin position="10"/>
        <end position="21"/>
    </location>
</feature>
<accession>A0ABP6MYF2</accession>
<protein>
    <submittedName>
        <fullName evidence="2">Uncharacterized protein</fullName>
    </submittedName>
</protein>
<dbReference type="Proteomes" id="UP001500893">
    <property type="component" value="Unassembled WGS sequence"/>
</dbReference>
<gene>
    <name evidence="2" type="ORF">GCM10010521_12140</name>
</gene>
<reference evidence="3" key="1">
    <citation type="journal article" date="2019" name="Int. J. Syst. Evol. Microbiol.">
        <title>The Global Catalogue of Microorganisms (GCM) 10K type strain sequencing project: providing services to taxonomists for standard genome sequencing and annotation.</title>
        <authorList>
            <consortium name="The Broad Institute Genomics Platform"/>
            <consortium name="The Broad Institute Genome Sequencing Center for Infectious Disease"/>
            <person name="Wu L."/>
            <person name="Ma J."/>
        </authorList>
    </citation>
    <scope>NUCLEOTIDE SEQUENCE [LARGE SCALE GENOMIC DNA]</scope>
    <source>
        <strain evidence="3">JCM 11574</strain>
    </source>
</reference>
<name>A0ABP6MYF2_9ACTN</name>
<sequence>MLGRALASSRWRRYRPARRPRGGPQPSKAQQAFPRLGPPLGVPLPRRRGAGRASLDGARAVSDVPWDSGRPGDFGSQQAGRPDRKLANTVNVVSVAAVTAREARREPLRIVSRGAAVRGQQGPER</sequence>
<organism evidence="2 3">
    <name type="scientific">Streptomyces rameus</name>
    <dbReference type="NCBI Taxonomy" id="68261"/>
    <lineage>
        <taxon>Bacteria</taxon>
        <taxon>Bacillati</taxon>
        <taxon>Actinomycetota</taxon>
        <taxon>Actinomycetes</taxon>
        <taxon>Kitasatosporales</taxon>
        <taxon>Streptomycetaceae</taxon>
        <taxon>Streptomyces</taxon>
    </lineage>
</organism>
<feature type="region of interest" description="Disordered" evidence="1">
    <location>
        <begin position="1"/>
        <end position="85"/>
    </location>
</feature>
<comment type="caution">
    <text evidence="2">The sequence shown here is derived from an EMBL/GenBank/DDBJ whole genome shotgun (WGS) entry which is preliminary data.</text>
</comment>
<evidence type="ECO:0000256" key="1">
    <source>
        <dbReference type="SAM" id="MobiDB-lite"/>
    </source>
</evidence>